<comment type="caution">
    <text evidence="1">The sequence shown here is derived from an EMBL/GenBank/DDBJ whole genome shotgun (WGS) entry which is preliminary data.</text>
</comment>
<protein>
    <submittedName>
        <fullName evidence="1">Uncharacterized protein</fullName>
    </submittedName>
</protein>
<dbReference type="EMBL" id="VIEB01000522">
    <property type="protein sequence ID" value="TQD87863.1"/>
    <property type="molecule type" value="Genomic_DNA"/>
</dbReference>
<dbReference type="Proteomes" id="UP000315295">
    <property type="component" value="Unassembled WGS sequence"/>
</dbReference>
<evidence type="ECO:0000313" key="2">
    <source>
        <dbReference type="Proteomes" id="UP000315295"/>
    </source>
</evidence>
<accession>A0A540LN13</accession>
<dbReference type="AlphaFoldDB" id="A0A540LN13"/>
<evidence type="ECO:0000313" key="1">
    <source>
        <dbReference type="EMBL" id="TQD87863.1"/>
    </source>
</evidence>
<keyword evidence="2" id="KW-1185">Reference proteome</keyword>
<sequence length="158" mass="17794">MQSRFKLKLLNIFRSSFGSCRTRNLSDEIEKALCLPENQQDLHAAELPPKQLPHRQFPSICRPKCSNLNQSTIFTKDAMLPRCHATSWSPARVCVPILWLCFSGRNLGKLDSTAKKRDADQEEGLTSPLLFTSHAPVAGDFHPHVCQLNWNLGKLGPE</sequence>
<name>A0A540LN13_MALBA</name>
<proteinExistence type="predicted"/>
<gene>
    <name evidence="1" type="ORF">C1H46_026566</name>
</gene>
<organism evidence="1 2">
    <name type="scientific">Malus baccata</name>
    <name type="common">Siberian crab apple</name>
    <name type="synonym">Pyrus baccata</name>
    <dbReference type="NCBI Taxonomy" id="106549"/>
    <lineage>
        <taxon>Eukaryota</taxon>
        <taxon>Viridiplantae</taxon>
        <taxon>Streptophyta</taxon>
        <taxon>Embryophyta</taxon>
        <taxon>Tracheophyta</taxon>
        <taxon>Spermatophyta</taxon>
        <taxon>Magnoliopsida</taxon>
        <taxon>eudicotyledons</taxon>
        <taxon>Gunneridae</taxon>
        <taxon>Pentapetalae</taxon>
        <taxon>rosids</taxon>
        <taxon>fabids</taxon>
        <taxon>Rosales</taxon>
        <taxon>Rosaceae</taxon>
        <taxon>Amygdaloideae</taxon>
        <taxon>Maleae</taxon>
        <taxon>Malus</taxon>
    </lineage>
</organism>
<reference evidence="1 2" key="1">
    <citation type="journal article" date="2019" name="G3 (Bethesda)">
        <title>Sequencing of a Wild Apple (Malus baccata) Genome Unravels the Differences Between Cultivated and Wild Apple Species Regarding Disease Resistance and Cold Tolerance.</title>
        <authorList>
            <person name="Chen X."/>
        </authorList>
    </citation>
    <scope>NUCLEOTIDE SEQUENCE [LARGE SCALE GENOMIC DNA]</scope>
    <source>
        <strain evidence="2">cv. Shandingzi</strain>
        <tissue evidence="1">Leaves</tissue>
    </source>
</reference>